<organism evidence="2 3">
    <name type="scientific">Merdimmobilis hominis</name>
    <dbReference type="NCBI Taxonomy" id="2897707"/>
    <lineage>
        <taxon>Bacteria</taxon>
        <taxon>Bacillati</taxon>
        <taxon>Bacillota</taxon>
        <taxon>Clostridia</taxon>
        <taxon>Eubacteriales</taxon>
        <taxon>Oscillospiraceae</taxon>
        <taxon>Merdimmobilis</taxon>
    </lineage>
</organism>
<name>A0A938X694_9FIRM</name>
<evidence type="ECO:0000313" key="3">
    <source>
        <dbReference type="Proteomes" id="UP000774750"/>
    </source>
</evidence>
<reference evidence="2" key="2">
    <citation type="journal article" date="2021" name="Sci. Rep.">
        <title>The distribution of antibiotic resistance genes in chicken gut microbiota commensals.</title>
        <authorList>
            <person name="Juricova H."/>
            <person name="Matiasovicova J."/>
            <person name="Kubasova T."/>
            <person name="Cejkova D."/>
            <person name="Rychlik I."/>
        </authorList>
    </citation>
    <scope>NUCLEOTIDE SEQUENCE</scope>
    <source>
        <strain evidence="2">An559</strain>
    </source>
</reference>
<sequence>MEKKHHPDQENPTADYEPIASATECTGLIPAGSSFDETAESYRAIFPIPLAEEPVMPSEKARTSSKE</sequence>
<accession>A0A938X694</accession>
<proteinExistence type="predicted"/>
<evidence type="ECO:0000256" key="1">
    <source>
        <dbReference type="SAM" id="MobiDB-lite"/>
    </source>
</evidence>
<evidence type="ECO:0000313" key="2">
    <source>
        <dbReference type="EMBL" id="MBM6920688.1"/>
    </source>
</evidence>
<gene>
    <name evidence="2" type="ORF">H6A12_05910</name>
</gene>
<feature type="region of interest" description="Disordered" evidence="1">
    <location>
        <begin position="1"/>
        <end position="22"/>
    </location>
</feature>
<dbReference type="Proteomes" id="UP000774750">
    <property type="component" value="Unassembled WGS sequence"/>
</dbReference>
<dbReference type="EMBL" id="JACJKY010000007">
    <property type="protein sequence ID" value="MBM6920688.1"/>
    <property type="molecule type" value="Genomic_DNA"/>
</dbReference>
<protein>
    <submittedName>
        <fullName evidence="2">Uncharacterized protein</fullName>
    </submittedName>
</protein>
<comment type="caution">
    <text evidence="2">The sequence shown here is derived from an EMBL/GenBank/DDBJ whole genome shotgun (WGS) entry which is preliminary data.</text>
</comment>
<dbReference type="AlphaFoldDB" id="A0A938X694"/>
<reference evidence="2" key="1">
    <citation type="submission" date="2020-08" db="EMBL/GenBank/DDBJ databases">
        <authorList>
            <person name="Cejkova D."/>
            <person name="Kubasova T."/>
            <person name="Jahodarova E."/>
            <person name="Rychlik I."/>
        </authorList>
    </citation>
    <scope>NUCLEOTIDE SEQUENCE</scope>
    <source>
        <strain evidence="2">An559</strain>
    </source>
</reference>
<dbReference type="RefSeq" id="WP_204445840.1">
    <property type="nucleotide sequence ID" value="NZ_JACJKY010000007.1"/>
</dbReference>
<keyword evidence="3" id="KW-1185">Reference proteome</keyword>